<dbReference type="Pfam" id="PF23635">
    <property type="entry name" value="Beta-prop_AT5G49610-like"/>
    <property type="match status" value="1"/>
</dbReference>
<reference evidence="2 3" key="1">
    <citation type="journal article" date="2010" name="Nature">
        <title>Genome sequencing and analysis of the model grass Brachypodium distachyon.</title>
        <authorList>
            <consortium name="International Brachypodium Initiative"/>
        </authorList>
    </citation>
    <scope>NUCLEOTIDE SEQUENCE [LARGE SCALE GENOMIC DNA]</scope>
    <source>
        <strain evidence="2">Bd21</strain>
        <strain evidence="3">cv. Bd21</strain>
    </source>
</reference>
<evidence type="ECO:0000259" key="1">
    <source>
        <dbReference type="Pfam" id="PF23635"/>
    </source>
</evidence>
<dbReference type="InterPro" id="IPR056594">
    <property type="entry name" value="AT5G49610-like_b-prop"/>
</dbReference>
<dbReference type="AlphaFoldDB" id="A0A2K2DV01"/>
<evidence type="ECO:0000313" key="3">
    <source>
        <dbReference type="EnsemblPlants" id="PNT78111"/>
    </source>
</evidence>
<reference evidence="2" key="2">
    <citation type="submission" date="2017-06" db="EMBL/GenBank/DDBJ databases">
        <title>WGS assembly of Brachypodium distachyon.</title>
        <authorList>
            <consortium name="The International Brachypodium Initiative"/>
            <person name="Lucas S."/>
            <person name="Harmon-Smith M."/>
            <person name="Lail K."/>
            <person name="Tice H."/>
            <person name="Grimwood J."/>
            <person name="Bruce D."/>
            <person name="Barry K."/>
            <person name="Shu S."/>
            <person name="Lindquist E."/>
            <person name="Wang M."/>
            <person name="Pitluck S."/>
            <person name="Vogel J.P."/>
            <person name="Garvin D.F."/>
            <person name="Mockler T.C."/>
            <person name="Schmutz J."/>
            <person name="Rokhsar D."/>
            <person name="Bevan M.W."/>
        </authorList>
    </citation>
    <scope>NUCLEOTIDE SEQUENCE</scope>
    <source>
        <strain evidence="2">Bd21</strain>
    </source>
</reference>
<sequence>MAFVSGLPYEVEVKVWTSIFVSTASFCPPARRKRRHWHVLDSRHGLVLFYTPKTRHDFLVCDLVTCKRWWINASPKCKDIMSADLDDHDEDENRTWNAMMFCAKEGCGHLDCHGLPFQVVFVGSYDKEGIILASVYSSETGEWSGTNSIAQPETIDKRGHSALVGNNVYFPCEERNRIVNYDMAEQELSVIDAPSEYQSDIVLMGAEDGMLLFTTVQNSKLCLLSMEAGPNRAEGWARSRVIELKPLLPLRALREDISVVGFAEGVGVIFLRTVAGLFKIELTAGRSKKVHEGTSFDKVMPYTRFYTGERGAAPIEKLHAHLFGATTV</sequence>
<dbReference type="PANTHER" id="PTHR32133:SF343">
    <property type="entry name" value="F-BOX DOMAIN-CONTAINING PROTEIN"/>
    <property type="match status" value="1"/>
</dbReference>
<dbReference type="EnsemblPlants" id="PNT78111">
    <property type="protein sequence ID" value="PNT78111"/>
    <property type="gene ID" value="BRADI_1g73748v3"/>
</dbReference>
<dbReference type="Gramene" id="PNT78111">
    <property type="protein sequence ID" value="PNT78111"/>
    <property type="gene ID" value="BRADI_1g73748v3"/>
</dbReference>
<organism evidence="2">
    <name type="scientific">Brachypodium distachyon</name>
    <name type="common">Purple false brome</name>
    <name type="synonym">Trachynia distachya</name>
    <dbReference type="NCBI Taxonomy" id="15368"/>
    <lineage>
        <taxon>Eukaryota</taxon>
        <taxon>Viridiplantae</taxon>
        <taxon>Streptophyta</taxon>
        <taxon>Embryophyta</taxon>
        <taxon>Tracheophyta</taxon>
        <taxon>Spermatophyta</taxon>
        <taxon>Magnoliopsida</taxon>
        <taxon>Liliopsida</taxon>
        <taxon>Poales</taxon>
        <taxon>Poaceae</taxon>
        <taxon>BOP clade</taxon>
        <taxon>Pooideae</taxon>
        <taxon>Stipodae</taxon>
        <taxon>Brachypodieae</taxon>
        <taxon>Brachypodium</taxon>
    </lineage>
</organism>
<dbReference type="OrthoDB" id="676271at2759"/>
<dbReference type="KEGG" id="bdi:100842719"/>
<accession>A0A2K2DV01</accession>
<dbReference type="Proteomes" id="UP000008810">
    <property type="component" value="Chromosome 1"/>
</dbReference>
<dbReference type="PANTHER" id="PTHR32133">
    <property type="entry name" value="OS07G0120400 PROTEIN"/>
    <property type="match status" value="1"/>
</dbReference>
<protein>
    <recommendedName>
        <fullName evidence="1">F-box protein AT5G49610-like beta-propeller domain-containing protein</fullName>
    </recommendedName>
</protein>
<reference evidence="3" key="3">
    <citation type="submission" date="2018-08" db="UniProtKB">
        <authorList>
            <consortium name="EnsemblPlants"/>
        </authorList>
    </citation>
    <scope>IDENTIFICATION</scope>
    <source>
        <strain evidence="3">cv. Bd21</strain>
    </source>
</reference>
<gene>
    <name evidence="3" type="primary">LOC100842719</name>
    <name evidence="2" type="ORF">BRADI_1g73748v3</name>
</gene>
<dbReference type="RefSeq" id="XP_010230255.2">
    <property type="nucleotide sequence ID" value="XM_010231953.3"/>
</dbReference>
<dbReference type="EMBL" id="CM000880">
    <property type="protein sequence ID" value="PNT78111.1"/>
    <property type="molecule type" value="Genomic_DNA"/>
</dbReference>
<keyword evidence="4" id="KW-1185">Reference proteome</keyword>
<evidence type="ECO:0000313" key="2">
    <source>
        <dbReference type="EMBL" id="PNT78111.1"/>
    </source>
</evidence>
<evidence type="ECO:0000313" key="4">
    <source>
        <dbReference type="Proteomes" id="UP000008810"/>
    </source>
</evidence>
<name>A0A2K2DV01_BRADI</name>
<feature type="domain" description="F-box protein AT5G49610-like beta-propeller" evidence="1">
    <location>
        <begin position="38"/>
        <end position="298"/>
    </location>
</feature>
<dbReference type="GeneID" id="100842719"/>
<proteinExistence type="predicted"/>